<evidence type="ECO:0000256" key="3">
    <source>
        <dbReference type="ARBA" id="ARBA00023125"/>
    </source>
</evidence>
<dbReference type="GO" id="GO:0003700">
    <property type="term" value="F:DNA-binding transcription factor activity"/>
    <property type="evidence" value="ECO:0007669"/>
    <property type="project" value="InterPro"/>
</dbReference>
<reference evidence="6" key="2">
    <citation type="submission" date="2023-01" db="EMBL/GenBank/DDBJ databases">
        <authorList>
            <person name="Sun Q."/>
            <person name="Evtushenko L."/>
        </authorList>
    </citation>
    <scope>NUCLEOTIDE SEQUENCE</scope>
    <source>
        <strain evidence="6">VKM Ac-1020</strain>
    </source>
</reference>
<keyword evidence="7" id="KW-1185">Reference proteome</keyword>
<sequence>MNFTLRQLEHLVAVVEEGSIVLAARRLRVSPAGLSLSLSQLEQSLGVQLTLRRRGKGVAVTPAGRWVYAEARAVLHRTEDIQRAAEAVRGQLTGPLSVGCFSTLSPWLFPRIASYFVSAHSAVDLQISEGASSDLQAKLRRGDLDAALLYRNHLENGIRGEDVVPVRLQLALAPSHPLAAREEVHLKELEEEDAILLGVQPSIGHVETMMRKAGVTPRIKWRSTNAETIRSMVARGLGYSIIMGRPFGDHTYDGLPISYCRIADELEPNAVVVAYPDGTIPTAKITALVEFCKHEFGHEGEYIDSDAVRAGAL</sequence>
<evidence type="ECO:0000313" key="6">
    <source>
        <dbReference type="EMBL" id="GLJ62282.1"/>
    </source>
</evidence>
<dbReference type="Pfam" id="PF00126">
    <property type="entry name" value="HTH_1"/>
    <property type="match status" value="1"/>
</dbReference>
<evidence type="ECO:0000256" key="4">
    <source>
        <dbReference type="ARBA" id="ARBA00023163"/>
    </source>
</evidence>
<dbReference type="Gene3D" id="1.10.10.10">
    <property type="entry name" value="Winged helix-like DNA-binding domain superfamily/Winged helix DNA-binding domain"/>
    <property type="match status" value="1"/>
</dbReference>
<evidence type="ECO:0000256" key="2">
    <source>
        <dbReference type="ARBA" id="ARBA00023015"/>
    </source>
</evidence>
<dbReference type="SUPFAM" id="SSF46785">
    <property type="entry name" value="Winged helix' DNA-binding domain"/>
    <property type="match status" value="1"/>
</dbReference>
<dbReference type="Pfam" id="PF03466">
    <property type="entry name" value="LysR_substrate"/>
    <property type="match status" value="1"/>
</dbReference>
<dbReference type="GO" id="GO:0032993">
    <property type="term" value="C:protein-DNA complex"/>
    <property type="evidence" value="ECO:0007669"/>
    <property type="project" value="TreeGrafter"/>
</dbReference>
<dbReference type="PROSITE" id="PS50931">
    <property type="entry name" value="HTH_LYSR"/>
    <property type="match status" value="1"/>
</dbReference>
<feature type="domain" description="HTH lysR-type" evidence="5">
    <location>
        <begin position="3"/>
        <end position="61"/>
    </location>
</feature>
<dbReference type="InterPro" id="IPR005119">
    <property type="entry name" value="LysR_subst-bd"/>
</dbReference>
<dbReference type="RefSeq" id="WP_271174078.1">
    <property type="nucleotide sequence ID" value="NZ_BSEJ01000012.1"/>
</dbReference>
<organism evidence="6 7">
    <name type="scientific">Microbacterium barkeri</name>
    <dbReference type="NCBI Taxonomy" id="33917"/>
    <lineage>
        <taxon>Bacteria</taxon>
        <taxon>Bacillati</taxon>
        <taxon>Actinomycetota</taxon>
        <taxon>Actinomycetes</taxon>
        <taxon>Micrococcales</taxon>
        <taxon>Microbacteriaceae</taxon>
        <taxon>Microbacterium</taxon>
    </lineage>
</organism>
<name>A0A9W6H467_9MICO</name>
<dbReference type="PANTHER" id="PTHR30346">
    <property type="entry name" value="TRANSCRIPTIONAL DUAL REGULATOR HCAR-RELATED"/>
    <property type="match status" value="1"/>
</dbReference>
<dbReference type="InterPro" id="IPR036390">
    <property type="entry name" value="WH_DNA-bd_sf"/>
</dbReference>
<keyword evidence="3" id="KW-0238">DNA-binding</keyword>
<dbReference type="InterPro" id="IPR036388">
    <property type="entry name" value="WH-like_DNA-bd_sf"/>
</dbReference>
<dbReference type="Gene3D" id="3.40.190.10">
    <property type="entry name" value="Periplasmic binding protein-like II"/>
    <property type="match status" value="2"/>
</dbReference>
<dbReference type="EMBL" id="BSEJ01000012">
    <property type="protein sequence ID" value="GLJ62282.1"/>
    <property type="molecule type" value="Genomic_DNA"/>
</dbReference>
<protein>
    <submittedName>
        <fullName evidence="6">LysR family transcriptional regulator</fullName>
    </submittedName>
</protein>
<comment type="caution">
    <text evidence="6">The sequence shown here is derived from an EMBL/GenBank/DDBJ whole genome shotgun (WGS) entry which is preliminary data.</text>
</comment>
<gene>
    <name evidence="6" type="ORF">GCM10017576_24120</name>
</gene>
<dbReference type="InterPro" id="IPR000847">
    <property type="entry name" value="LysR_HTH_N"/>
</dbReference>
<keyword evidence="4" id="KW-0804">Transcription</keyword>
<dbReference type="AlphaFoldDB" id="A0A9W6H467"/>
<accession>A0A9W6H467</accession>
<keyword evidence="2" id="KW-0805">Transcription regulation</keyword>
<dbReference type="PANTHER" id="PTHR30346:SF0">
    <property type="entry name" value="HCA OPERON TRANSCRIPTIONAL ACTIVATOR HCAR"/>
    <property type="match status" value="1"/>
</dbReference>
<comment type="similarity">
    <text evidence="1">Belongs to the LysR transcriptional regulatory family.</text>
</comment>
<dbReference type="SUPFAM" id="SSF53850">
    <property type="entry name" value="Periplasmic binding protein-like II"/>
    <property type="match status" value="1"/>
</dbReference>
<evidence type="ECO:0000256" key="1">
    <source>
        <dbReference type="ARBA" id="ARBA00009437"/>
    </source>
</evidence>
<dbReference type="GO" id="GO:0003677">
    <property type="term" value="F:DNA binding"/>
    <property type="evidence" value="ECO:0007669"/>
    <property type="project" value="UniProtKB-KW"/>
</dbReference>
<evidence type="ECO:0000313" key="7">
    <source>
        <dbReference type="Proteomes" id="UP001142462"/>
    </source>
</evidence>
<reference evidence="6" key="1">
    <citation type="journal article" date="2014" name="Int. J. Syst. Evol. Microbiol.">
        <title>Complete genome sequence of Corynebacterium casei LMG S-19264T (=DSM 44701T), isolated from a smear-ripened cheese.</title>
        <authorList>
            <consortium name="US DOE Joint Genome Institute (JGI-PGF)"/>
            <person name="Walter F."/>
            <person name="Albersmeier A."/>
            <person name="Kalinowski J."/>
            <person name="Ruckert C."/>
        </authorList>
    </citation>
    <scope>NUCLEOTIDE SEQUENCE</scope>
    <source>
        <strain evidence="6">VKM Ac-1020</strain>
    </source>
</reference>
<proteinExistence type="inferred from homology"/>
<dbReference type="Proteomes" id="UP001142462">
    <property type="component" value="Unassembled WGS sequence"/>
</dbReference>
<evidence type="ECO:0000259" key="5">
    <source>
        <dbReference type="PROSITE" id="PS50931"/>
    </source>
</evidence>